<proteinExistence type="predicted"/>
<organism evidence="1 2">
    <name type="scientific">Rosistilla ulvae</name>
    <dbReference type="NCBI Taxonomy" id="1930277"/>
    <lineage>
        <taxon>Bacteria</taxon>
        <taxon>Pseudomonadati</taxon>
        <taxon>Planctomycetota</taxon>
        <taxon>Planctomycetia</taxon>
        <taxon>Pirellulales</taxon>
        <taxon>Pirellulaceae</taxon>
        <taxon>Rosistilla</taxon>
    </lineage>
</organism>
<evidence type="ECO:0000313" key="2">
    <source>
        <dbReference type="Proteomes" id="UP000319557"/>
    </source>
</evidence>
<gene>
    <name evidence="1" type="ORF">EC9_41290</name>
</gene>
<reference evidence="1 2" key="1">
    <citation type="submission" date="2019-02" db="EMBL/GenBank/DDBJ databases">
        <title>Deep-cultivation of Planctomycetes and their phenomic and genomic characterization uncovers novel biology.</title>
        <authorList>
            <person name="Wiegand S."/>
            <person name="Jogler M."/>
            <person name="Boedeker C."/>
            <person name="Pinto D."/>
            <person name="Vollmers J."/>
            <person name="Rivas-Marin E."/>
            <person name="Kohn T."/>
            <person name="Peeters S.H."/>
            <person name="Heuer A."/>
            <person name="Rast P."/>
            <person name="Oberbeckmann S."/>
            <person name="Bunk B."/>
            <person name="Jeske O."/>
            <person name="Meyerdierks A."/>
            <person name="Storesund J.E."/>
            <person name="Kallscheuer N."/>
            <person name="Luecker S."/>
            <person name="Lage O.M."/>
            <person name="Pohl T."/>
            <person name="Merkel B.J."/>
            <person name="Hornburger P."/>
            <person name="Mueller R.-W."/>
            <person name="Bruemmer F."/>
            <person name="Labrenz M."/>
            <person name="Spormann A.M."/>
            <person name="Op den Camp H."/>
            <person name="Overmann J."/>
            <person name="Amann R."/>
            <person name="Jetten M.S.M."/>
            <person name="Mascher T."/>
            <person name="Medema M.H."/>
            <person name="Devos D.P."/>
            <person name="Kaster A.-K."/>
            <person name="Ovreas L."/>
            <person name="Rohde M."/>
            <person name="Galperin M.Y."/>
            <person name="Jogler C."/>
        </authorList>
    </citation>
    <scope>NUCLEOTIDE SEQUENCE [LARGE SCALE GENOMIC DNA]</scope>
    <source>
        <strain evidence="1 2">EC9</strain>
    </source>
</reference>
<evidence type="ECO:0000313" key="1">
    <source>
        <dbReference type="EMBL" id="QDS89927.1"/>
    </source>
</evidence>
<dbReference type="Proteomes" id="UP000319557">
    <property type="component" value="Chromosome"/>
</dbReference>
<dbReference type="KEGG" id="ruv:EC9_41290"/>
<name>A0A517M4Y2_9BACT</name>
<dbReference type="AlphaFoldDB" id="A0A517M4Y2"/>
<accession>A0A517M4Y2</accession>
<keyword evidence="2" id="KW-1185">Reference proteome</keyword>
<sequence length="57" mass="6310" precursor="true">MRIVSPIAITSSIGKAIGSVLNRSQRFPANDYHSIPKTFIYELHPSLLVCYCDIGSE</sequence>
<protein>
    <submittedName>
        <fullName evidence="1">Uncharacterized protein</fullName>
    </submittedName>
</protein>
<dbReference type="EMBL" id="CP036261">
    <property type="protein sequence ID" value="QDS89927.1"/>
    <property type="molecule type" value="Genomic_DNA"/>
</dbReference>